<dbReference type="OrthoDB" id="10260625at2759"/>
<dbReference type="RefSeq" id="XP_004333634.1">
    <property type="nucleotide sequence ID" value="XM_004333586.1"/>
</dbReference>
<protein>
    <recommendedName>
        <fullName evidence="2">14-3-3 domain-containing protein</fullName>
    </recommendedName>
</protein>
<comment type="similarity">
    <text evidence="1">Belongs to the 14-3-3 family.</text>
</comment>
<dbReference type="SUPFAM" id="SSF48445">
    <property type="entry name" value="14-3-3 protein"/>
    <property type="match status" value="1"/>
</dbReference>
<sequence length="72" mass="8249">MTTEREANIYEAKLAEQAERYDEMVAAIKKVAASLKTGEGLSVEERNIFSVAYKNVIGSRRATRRTDRRRSR</sequence>
<dbReference type="KEGG" id="acan:ACA1_259240"/>
<gene>
    <name evidence="3" type="ORF">ACA1_259240</name>
</gene>
<proteinExistence type="inferred from homology"/>
<name>L8GHH8_ACACF</name>
<dbReference type="EMBL" id="KB008148">
    <property type="protein sequence ID" value="ELR11621.1"/>
    <property type="molecule type" value="Genomic_DNA"/>
</dbReference>
<dbReference type="Proteomes" id="UP000011083">
    <property type="component" value="Unassembled WGS sequence"/>
</dbReference>
<evidence type="ECO:0000256" key="1">
    <source>
        <dbReference type="ARBA" id="ARBA00006141"/>
    </source>
</evidence>
<reference evidence="3 4" key="1">
    <citation type="journal article" date="2013" name="Genome Biol.">
        <title>Genome of Acanthamoeba castellanii highlights extensive lateral gene transfer and early evolution of tyrosine kinase signaling.</title>
        <authorList>
            <person name="Clarke M."/>
            <person name="Lohan A.J."/>
            <person name="Liu B."/>
            <person name="Lagkouvardos I."/>
            <person name="Roy S."/>
            <person name="Zafar N."/>
            <person name="Bertelli C."/>
            <person name="Schilde C."/>
            <person name="Kianianmomeni A."/>
            <person name="Burglin T.R."/>
            <person name="Frech C."/>
            <person name="Turcotte B."/>
            <person name="Kopec K.O."/>
            <person name="Synnott J.M."/>
            <person name="Choo C."/>
            <person name="Paponov I."/>
            <person name="Finkler A."/>
            <person name="Soon Heng Tan C."/>
            <person name="Hutchins A.P."/>
            <person name="Weinmeier T."/>
            <person name="Rattei T."/>
            <person name="Chu J.S."/>
            <person name="Gimenez G."/>
            <person name="Irimia M."/>
            <person name="Rigden D.J."/>
            <person name="Fitzpatrick D.A."/>
            <person name="Lorenzo-Morales J."/>
            <person name="Bateman A."/>
            <person name="Chiu C.H."/>
            <person name="Tang P."/>
            <person name="Hegemann P."/>
            <person name="Fromm H."/>
            <person name="Raoult D."/>
            <person name="Greub G."/>
            <person name="Miranda-Saavedra D."/>
            <person name="Chen N."/>
            <person name="Nash P."/>
            <person name="Ginger M.L."/>
            <person name="Horn M."/>
            <person name="Schaap P."/>
            <person name="Caler L."/>
            <person name="Loftus B."/>
        </authorList>
    </citation>
    <scope>NUCLEOTIDE SEQUENCE [LARGE SCALE GENOMIC DNA]</scope>
    <source>
        <strain evidence="3 4">Neff</strain>
    </source>
</reference>
<evidence type="ECO:0000313" key="4">
    <source>
        <dbReference type="Proteomes" id="UP000011083"/>
    </source>
</evidence>
<dbReference type="InterPro" id="IPR000308">
    <property type="entry name" value="14-3-3"/>
</dbReference>
<organism evidence="3 4">
    <name type="scientific">Acanthamoeba castellanii (strain ATCC 30010 / Neff)</name>
    <dbReference type="NCBI Taxonomy" id="1257118"/>
    <lineage>
        <taxon>Eukaryota</taxon>
        <taxon>Amoebozoa</taxon>
        <taxon>Discosea</taxon>
        <taxon>Longamoebia</taxon>
        <taxon>Centramoebida</taxon>
        <taxon>Acanthamoebidae</taxon>
        <taxon>Acanthamoeba</taxon>
    </lineage>
</organism>
<evidence type="ECO:0000259" key="2">
    <source>
        <dbReference type="Pfam" id="PF00244"/>
    </source>
</evidence>
<dbReference type="InterPro" id="IPR036815">
    <property type="entry name" value="14-3-3_dom_sf"/>
</dbReference>
<dbReference type="AlphaFoldDB" id="L8GHH8"/>
<evidence type="ECO:0000313" key="3">
    <source>
        <dbReference type="EMBL" id="ELR11621.1"/>
    </source>
</evidence>
<dbReference type="Gene3D" id="1.20.190.20">
    <property type="entry name" value="14-3-3 domain"/>
    <property type="match status" value="1"/>
</dbReference>
<dbReference type="GeneID" id="14911941"/>
<dbReference type="STRING" id="1257118.L8GHH8"/>
<feature type="domain" description="14-3-3" evidence="2">
    <location>
        <begin position="12"/>
        <end position="66"/>
    </location>
</feature>
<dbReference type="VEuPathDB" id="AmoebaDB:ACA1_259240"/>
<keyword evidence="4" id="KW-1185">Reference proteome</keyword>
<accession>L8GHH8</accession>
<dbReference type="Pfam" id="PF00244">
    <property type="entry name" value="14-3-3"/>
    <property type="match status" value="1"/>
</dbReference>
<dbReference type="PANTHER" id="PTHR18860">
    <property type="entry name" value="14-3-3 PROTEIN"/>
    <property type="match status" value="1"/>
</dbReference>
<dbReference type="InterPro" id="IPR023410">
    <property type="entry name" value="14-3-3_domain"/>
</dbReference>